<feature type="domain" description="Transposase IS4 N-terminal" evidence="1">
    <location>
        <begin position="17"/>
        <end position="109"/>
    </location>
</feature>
<accession>A0ABW5GAB8</accession>
<dbReference type="Proteomes" id="UP001597417">
    <property type="component" value="Unassembled WGS sequence"/>
</dbReference>
<evidence type="ECO:0000259" key="1">
    <source>
        <dbReference type="Pfam" id="PF13006"/>
    </source>
</evidence>
<reference evidence="3" key="1">
    <citation type="journal article" date="2019" name="Int. J. Syst. Evol. Microbiol.">
        <title>The Global Catalogue of Microorganisms (GCM) 10K type strain sequencing project: providing services to taxonomists for standard genome sequencing and annotation.</title>
        <authorList>
            <consortium name="The Broad Institute Genomics Platform"/>
            <consortium name="The Broad Institute Genome Sequencing Center for Infectious Disease"/>
            <person name="Wu L."/>
            <person name="Ma J."/>
        </authorList>
    </citation>
    <scope>NUCLEOTIDE SEQUENCE [LARGE SCALE GENOMIC DNA]</scope>
    <source>
        <strain evidence="3">CGMCC 4.7645</strain>
    </source>
</reference>
<proteinExistence type="predicted"/>
<gene>
    <name evidence="2" type="ORF">ACFSXZ_40675</name>
</gene>
<protein>
    <submittedName>
        <fullName evidence="2">Transposase domain-containing protein</fullName>
    </submittedName>
</protein>
<organism evidence="2 3">
    <name type="scientific">Amycolatopsis pigmentata</name>
    <dbReference type="NCBI Taxonomy" id="450801"/>
    <lineage>
        <taxon>Bacteria</taxon>
        <taxon>Bacillati</taxon>
        <taxon>Actinomycetota</taxon>
        <taxon>Actinomycetes</taxon>
        <taxon>Pseudonocardiales</taxon>
        <taxon>Pseudonocardiaceae</taxon>
        <taxon>Amycolatopsis</taxon>
    </lineage>
</organism>
<dbReference type="EMBL" id="JBHUKR010000030">
    <property type="protein sequence ID" value="MFD2422657.1"/>
    <property type="molecule type" value="Genomic_DNA"/>
</dbReference>
<dbReference type="RefSeq" id="WP_378271864.1">
    <property type="nucleotide sequence ID" value="NZ_JBHUKR010000030.1"/>
</dbReference>
<dbReference type="Pfam" id="PF13006">
    <property type="entry name" value="Nterm_IS4"/>
    <property type="match status" value="1"/>
</dbReference>
<evidence type="ECO:0000313" key="3">
    <source>
        <dbReference type="Proteomes" id="UP001597417"/>
    </source>
</evidence>
<evidence type="ECO:0000313" key="2">
    <source>
        <dbReference type="EMBL" id="MFD2422657.1"/>
    </source>
</evidence>
<dbReference type="InterPro" id="IPR024473">
    <property type="entry name" value="Transposases_IS4_N"/>
</dbReference>
<sequence>MDLEPAVGRGGGLAERAAIGVLTRAFPIELVDRVIDQYWRREQRTRALPTRLVFYFLLVLCLFPQESYRSALKILLGAFGRLADDGRVPTNGAIVNARRRLGAEPVETIVRAVIQPVAREETLGAW</sequence>
<keyword evidence="3" id="KW-1185">Reference proteome</keyword>
<name>A0ABW5GAB8_9PSEU</name>
<comment type="caution">
    <text evidence="2">The sequence shown here is derived from an EMBL/GenBank/DDBJ whole genome shotgun (WGS) entry which is preliminary data.</text>
</comment>